<dbReference type="AlphaFoldDB" id="A0A2H3J3D9"/>
<evidence type="ECO:0000313" key="1">
    <source>
        <dbReference type="EMBL" id="PCH36686.1"/>
    </source>
</evidence>
<accession>A0A2H3J3D9</accession>
<dbReference type="InterPro" id="IPR043129">
    <property type="entry name" value="ATPase_NBD"/>
</dbReference>
<organism evidence="1 2">
    <name type="scientific">Wolfiporia cocos (strain MD-104)</name>
    <name type="common">Brown rot fungus</name>
    <dbReference type="NCBI Taxonomy" id="742152"/>
    <lineage>
        <taxon>Eukaryota</taxon>
        <taxon>Fungi</taxon>
        <taxon>Dikarya</taxon>
        <taxon>Basidiomycota</taxon>
        <taxon>Agaricomycotina</taxon>
        <taxon>Agaricomycetes</taxon>
        <taxon>Polyporales</taxon>
        <taxon>Phaeolaceae</taxon>
        <taxon>Wolfiporia</taxon>
    </lineage>
</organism>
<dbReference type="EMBL" id="KB467887">
    <property type="protein sequence ID" value="PCH36686.1"/>
    <property type="molecule type" value="Genomic_DNA"/>
</dbReference>
<proteinExistence type="predicted"/>
<dbReference type="OrthoDB" id="2963168at2759"/>
<gene>
    <name evidence="1" type="ORF">WOLCODRAFT_109029</name>
</gene>
<dbReference type="SUPFAM" id="SSF53067">
    <property type="entry name" value="Actin-like ATPase domain"/>
    <property type="match status" value="2"/>
</dbReference>
<dbReference type="PANTHER" id="PTHR14187:SF5">
    <property type="entry name" value="HEAT SHOCK 70 KDA PROTEIN 12A"/>
    <property type="match status" value="1"/>
</dbReference>
<dbReference type="CDD" id="cd10170">
    <property type="entry name" value="ASKHA_NBD_HSP70"/>
    <property type="match status" value="1"/>
</dbReference>
<dbReference type="Gene3D" id="3.30.420.40">
    <property type="match status" value="2"/>
</dbReference>
<evidence type="ECO:0000313" key="2">
    <source>
        <dbReference type="Proteomes" id="UP000218811"/>
    </source>
</evidence>
<dbReference type="Proteomes" id="UP000218811">
    <property type="component" value="Unassembled WGS sequence"/>
</dbReference>
<dbReference type="STRING" id="742152.A0A2H3J3D9"/>
<protein>
    <recommendedName>
        <fullName evidence="3">Actin-like ATPase domain-containing protein</fullName>
    </recommendedName>
</protein>
<evidence type="ECO:0008006" key="3">
    <source>
        <dbReference type="Google" id="ProtNLM"/>
    </source>
</evidence>
<dbReference type="PANTHER" id="PTHR14187">
    <property type="entry name" value="ALPHA KINASE/ELONGATION FACTOR 2 KINASE"/>
    <property type="match status" value="1"/>
</dbReference>
<dbReference type="OMA" id="VCWIENG"/>
<sequence>MAPIQPYSGSQRKLIIAFDVGTTFSGASYAVLDPGETPSIHTVARYPGQEHAAGDCKIPSILYYNPDGTVHSVGAEADQPGMALVAEDEDLIFVEWFKLHLRPESLVLDELKNSDIHQLPQGKTVVQVFADFLEYLYRCAKRYIVETHANGDRLWTSFYDRIDFILTHPNGWEGPQQHQMRRASTMAGLVPDTAMGQSRIHFLTEGEASLYYCVSRGLVEDSIRDGQTVMIVDAGGGTVDISVYNFASVSPLSIEEVTSPECLLQGSTRVDVRARAFLREKLKNSRFGNDEDIETMVEFFKKSTKAIFKNHEEPSYIKFGTMGSNDASVQIRRGQMTLSGHDVASFFDPSIRAIIDTIELQRQDISPQLSAIFLVGGFAASPWLFSQLQIALSKIGLNVSRPDRHTNKAVAEGAVAFFLTNWVSVRVARLTYGVQCSKQYNENDLEHFHRHANINNRPSGRRMVPDAFSILLSKGTQFREHEEVSQPYCREERNNAALNRIESTITCYRGKSGKPQWKDVEIDSFSTLCTVHADTSQICRVQKWGTMGPYYEQEYKVVLICGLTELQAQISWKENVRSCDIAFVTDSLLICVHQGVEKR</sequence>
<dbReference type="Gene3D" id="3.90.640.10">
    <property type="entry name" value="Actin, Chain A, domain 4"/>
    <property type="match status" value="1"/>
</dbReference>
<reference evidence="1 2" key="1">
    <citation type="journal article" date="2012" name="Science">
        <title>The Paleozoic origin of enzymatic lignin decomposition reconstructed from 31 fungal genomes.</title>
        <authorList>
            <person name="Floudas D."/>
            <person name="Binder M."/>
            <person name="Riley R."/>
            <person name="Barry K."/>
            <person name="Blanchette R.A."/>
            <person name="Henrissat B."/>
            <person name="Martinez A.T."/>
            <person name="Otillar R."/>
            <person name="Spatafora J.W."/>
            <person name="Yadav J.S."/>
            <person name="Aerts A."/>
            <person name="Benoit I."/>
            <person name="Boyd A."/>
            <person name="Carlson A."/>
            <person name="Copeland A."/>
            <person name="Coutinho P.M."/>
            <person name="de Vries R.P."/>
            <person name="Ferreira P."/>
            <person name="Findley K."/>
            <person name="Foster B."/>
            <person name="Gaskell J."/>
            <person name="Glotzer D."/>
            <person name="Gorecki P."/>
            <person name="Heitman J."/>
            <person name="Hesse C."/>
            <person name="Hori C."/>
            <person name="Igarashi K."/>
            <person name="Jurgens J.A."/>
            <person name="Kallen N."/>
            <person name="Kersten P."/>
            <person name="Kohler A."/>
            <person name="Kuees U."/>
            <person name="Kumar T.K.A."/>
            <person name="Kuo A."/>
            <person name="LaButti K."/>
            <person name="Larrondo L.F."/>
            <person name="Lindquist E."/>
            <person name="Ling A."/>
            <person name="Lombard V."/>
            <person name="Lucas S."/>
            <person name="Lundell T."/>
            <person name="Martin R."/>
            <person name="McLaughlin D.J."/>
            <person name="Morgenstern I."/>
            <person name="Morin E."/>
            <person name="Murat C."/>
            <person name="Nagy L.G."/>
            <person name="Nolan M."/>
            <person name="Ohm R.A."/>
            <person name="Patyshakuliyeva A."/>
            <person name="Rokas A."/>
            <person name="Ruiz-Duenas F.J."/>
            <person name="Sabat G."/>
            <person name="Salamov A."/>
            <person name="Samejima M."/>
            <person name="Schmutz J."/>
            <person name="Slot J.C."/>
            <person name="St John F."/>
            <person name="Stenlid J."/>
            <person name="Sun H."/>
            <person name="Sun S."/>
            <person name="Syed K."/>
            <person name="Tsang A."/>
            <person name="Wiebenga A."/>
            <person name="Young D."/>
            <person name="Pisabarro A."/>
            <person name="Eastwood D.C."/>
            <person name="Martin F."/>
            <person name="Cullen D."/>
            <person name="Grigoriev I.V."/>
            <person name="Hibbett D.S."/>
        </authorList>
    </citation>
    <scope>NUCLEOTIDE SEQUENCE [LARGE SCALE GENOMIC DNA]</scope>
    <source>
        <strain evidence="1 2">MD-104</strain>
    </source>
</reference>
<keyword evidence="2" id="KW-1185">Reference proteome</keyword>
<name>A0A2H3J3D9_WOLCO</name>